<keyword evidence="2" id="KW-1185">Reference proteome</keyword>
<reference evidence="1" key="1">
    <citation type="submission" date="2021-06" db="EMBL/GenBank/DDBJ databases">
        <authorList>
            <person name="Kallberg Y."/>
            <person name="Tangrot J."/>
            <person name="Rosling A."/>
        </authorList>
    </citation>
    <scope>NUCLEOTIDE SEQUENCE</scope>
    <source>
        <strain evidence="1">CL356</strain>
    </source>
</reference>
<sequence>MNTLLLLDVLFMNFNMRNFTLKSLLVALTIFVIFVNDGSNANTGFIEATFKKNDHDKELVSRQQTTLECIGYFNDDQINKAYIDLDIDGIIIPENAIYATLTVECNS</sequence>
<proteinExistence type="predicted"/>
<name>A0ACA9JVA6_9GLOM</name>
<accession>A0ACA9JVA6</accession>
<evidence type="ECO:0000313" key="2">
    <source>
        <dbReference type="Proteomes" id="UP000789525"/>
    </source>
</evidence>
<dbReference type="Proteomes" id="UP000789525">
    <property type="component" value="Unassembled WGS sequence"/>
</dbReference>
<organism evidence="1 2">
    <name type="scientific">Acaulospora colombiana</name>
    <dbReference type="NCBI Taxonomy" id="27376"/>
    <lineage>
        <taxon>Eukaryota</taxon>
        <taxon>Fungi</taxon>
        <taxon>Fungi incertae sedis</taxon>
        <taxon>Mucoromycota</taxon>
        <taxon>Glomeromycotina</taxon>
        <taxon>Glomeromycetes</taxon>
        <taxon>Diversisporales</taxon>
        <taxon>Acaulosporaceae</taxon>
        <taxon>Acaulospora</taxon>
    </lineage>
</organism>
<evidence type="ECO:0000313" key="1">
    <source>
        <dbReference type="EMBL" id="CAG8438272.1"/>
    </source>
</evidence>
<dbReference type="EMBL" id="CAJVPT010000060">
    <property type="protein sequence ID" value="CAG8438272.1"/>
    <property type="molecule type" value="Genomic_DNA"/>
</dbReference>
<gene>
    <name evidence="1" type="ORF">ACOLOM_LOCUS62</name>
</gene>
<protein>
    <submittedName>
        <fullName evidence="1">998_t:CDS:1</fullName>
    </submittedName>
</protein>
<comment type="caution">
    <text evidence="1">The sequence shown here is derived from an EMBL/GenBank/DDBJ whole genome shotgun (WGS) entry which is preliminary data.</text>
</comment>